<name>A0A482MI12_9CAUD</name>
<accession>A0A482MI12</accession>
<dbReference type="Proteomes" id="UP000308339">
    <property type="component" value="Segment"/>
</dbReference>
<proteinExistence type="predicted"/>
<protein>
    <recommendedName>
        <fullName evidence="3">Terminase small subunit</fullName>
    </recommendedName>
</protein>
<gene>
    <name evidence="1" type="ORF">CPT_Serbin_066</name>
</gene>
<organism evidence="1 2">
    <name type="scientific">Serratia phage Serbin</name>
    <dbReference type="NCBI Taxonomy" id="2562181"/>
    <lineage>
        <taxon>Viruses</taxon>
        <taxon>Duplodnaviria</taxon>
        <taxon>Heunggongvirae</taxon>
        <taxon>Uroviricota</taxon>
        <taxon>Caudoviricetes</taxon>
        <taxon>Serbinvirus</taxon>
        <taxon>Serbinvirus serbin</taxon>
    </lineage>
</organism>
<evidence type="ECO:0008006" key="3">
    <source>
        <dbReference type="Google" id="ProtNLM"/>
    </source>
</evidence>
<keyword evidence="2" id="KW-1185">Reference proteome</keyword>
<dbReference type="EMBL" id="MK608336">
    <property type="protein sequence ID" value="QBQ72982.1"/>
    <property type="molecule type" value="Genomic_DNA"/>
</dbReference>
<evidence type="ECO:0000313" key="1">
    <source>
        <dbReference type="EMBL" id="QBQ72982.1"/>
    </source>
</evidence>
<evidence type="ECO:0000313" key="2">
    <source>
        <dbReference type="Proteomes" id="UP000308339"/>
    </source>
</evidence>
<reference evidence="1 2" key="1">
    <citation type="journal article" date="2019" name="Microbiol. Resour. Announc.">
        <title>Complete Genome Sequence of Serratia marcescens Siphophage Serbin.</title>
        <authorList>
            <person name="Williams E.A."/>
            <person name="Hopson H."/>
            <person name="Rodriguez A."/>
            <person name="Kongari R."/>
            <person name="Bonasera R."/>
            <person name="Hernandez-Morales A.C."/>
            <person name="Liu M."/>
        </authorList>
    </citation>
    <scope>NUCLEOTIDE SEQUENCE [LARGE SCALE GENOMIC DNA]</scope>
</reference>
<sequence>MAKRRGFINRDVWEVFLGEVSRHGSIRKACTVASVTRAQYREKMQDPDFQQRYYDAVDDATDRIEEAATTFARVGEPQLLKYLLDAKRYKRGEGTNAAVAPVINITVGKTE</sequence>